<name>A0A0F9CTS7_9ZZZZ</name>
<proteinExistence type="predicted"/>
<gene>
    <name evidence="1" type="ORF">LCGC14_2281960</name>
</gene>
<protein>
    <submittedName>
        <fullName evidence="1">Uncharacterized protein</fullName>
    </submittedName>
</protein>
<dbReference type="EMBL" id="LAZR01031769">
    <property type="protein sequence ID" value="KKL52788.1"/>
    <property type="molecule type" value="Genomic_DNA"/>
</dbReference>
<sequence>KTIKEEFVQEILNGDNSTLHKFKEILRVNLYKSTELTLNEKSKLIKIIQKKEISEDDRKVIKSLLGKLSKFVSGDSLTVMGEQVMFGKPNYVKKQQNRKLREGIDKPWKVVNYYHEKIDFCKRSQGSSIIRHNYIPVKLSSTSMQLVCVHCGYKVINDDISGLSGIRRAQLWQEDQDKAPGDLTIYLISWKKDYNDEWLPFPGLFYPGLSKKSAEERAYGNGGHFYKAFYNPKTAMEYTIKKYGVDRARAEKLFSLGVLQIIKYQGSKKLTLELANNIETFWIGFFHSNFYEFGRNIEPGGSKVRESIILPFDKLDEALQEACKLPRIGDIRRKNYVYEKLNMKETQNRILDNSIEFWYGFTTEKFVNTIRLKRFETIQILFEQGYKAAYISNEISADRHDIIEWIEDKVYKDKNSEYKEIRKSVLKDKIRESVAAGSIKPSQILNDLPGFITTDAVKHFIRKNLGGWDNLINNYGPREDYWLIIRKLFDQKQKEVELGGTDYSPVELAQDLGSNATTRQASIKYIRRRLKTDMTWSEIKNFFRAQKIP</sequence>
<evidence type="ECO:0000313" key="1">
    <source>
        <dbReference type="EMBL" id="KKL52788.1"/>
    </source>
</evidence>
<organism evidence="1">
    <name type="scientific">marine sediment metagenome</name>
    <dbReference type="NCBI Taxonomy" id="412755"/>
    <lineage>
        <taxon>unclassified sequences</taxon>
        <taxon>metagenomes</taxon>
        <taxon>ecological metagenomes</taxon>
    </lineage>
</organism>
<feature type="non-terminal residue" evidence="1">
    <location>
        <position position="1"/>
    </location>
</feature>
<dbReference type="AlphaFoldDB" id="A0A0F9CTS7"/>
<comment type="caution">
    <text evidence="1">The sequence shown here is derived from an EMBL/GenBank/DDBJ whole genome shotgun (WGS) entry which is preliminary data.</text>
</comment>
<accession>A0A0F9CTS7</accession>
<reference evidence="1" key="1">
    <citation type="journal article" date="2015" name="Nature">
        <title>Complex archaea that bridge the gap between prokaryotes and eukaryotes.</title>
        <authorList>
            <person name="Spang A."/>
            <person name="Saw J.H."/>
            <person name="Jorgensen S.L."/>
            <person name="Zaremba-Niedzwiedzka K."/>
            <person name="Martijn J."/>
            <person name="Lind A.E."/>
            <person name="van Eijk R."/>
            <person name="Schleper C."/>
            <person name="Guy L."/>
            <person name="Ettema T.J."/>
        </authorList>
    </citation>
    <scope>NUCLEOTIDE SEQUENCE</scope>
</reference>